<keyword evidence="2" id="KW-0326">Glycosidase</keyword>
<evidence type="ECO:0000313" key="3">
    <source>
        <dbReference type="Proteomes" id="UP001218362"/>
    </source>
</evidence>
<dbReference type="InterPro" id="IPR036895">
    <property type="entry name" value="Uracil-DNA_glycosylase-like_sf"/>
</dbReference>
<dbReference type="NCBIfam" id="TIGR04274">
    <property type="entry name" value="hypoxanDNAglyco"/>
    <property type="match status" value="1"/>
</dbReference>
<evidence type="ECO:0000259" key="1">
    <source>
        <dbReference type="Pfam" id="PF03167"/>
    </source>
</evidence>
<dbReference type="InterPro" id="IPR026353">
    <property type="entry name" value="Hypoxan-DNA_Glyclase"/>
</dbReference>
<dbReference type="EMBL" id="CP119316">
    <property type="protein sequence ID" value="WEK46175.1"/>
    <property type="molecule type" value="Genomic_DNA"/>
</dbReference>
<proteinExistence type="predicted"/>
<gene>
    <name evidence="2" type="ORF">P0Y56_14320</name>
</gene>
<feature type="domain" description="Uracil-DNA glycosylase-like" evidence="1">
    <location>
        <begin position="2"/>
        <end position="140"/>
    </location>
</feature>
<dbReference type="EC" id="3.2.2.15" evidence="2"/>
<organism evidence="2 3">
    <name type="scientific">Candidatus Andeanibacterium colombiense</name>
    <dbReference type="NCBI Taxonomy" id="3121345"/>
    <lineage>
        <taxon>Bacteria</taxon>
        <taxon>Pseudomonadati</taxon>
        <taxon>Pseudomonadota</taxon>
        <taxon>Alphaproteobacteria</taxon>
        <taxon>Sphingomonadales</taxon>
        <taxon>Sphingomonadaceae</taxon>
        <taxon>Candidatus Andeanibacterium</taxon>
    </lineage>
</organism>
<reference evidence="2" key="1">
    <citation type="submission" date="2023-03" db="EMBL/GenBank/DDBJ databases">
        <title>Andean soil-derived lignocellulolytic bacterial consortium as a source of novel taxa and putative plastic-active enzymes.</title>
        <authorList>
            <person name="Diaz-Garcia L."/>
            <person name="Chuvochina M."/>
            <person name="Feuerriegel G."/>
            <person name="Bunk B."/>
            <person name="Sproer C."/>
            <person name="Streit W.R."/>
            <person name="Rodriguez L.M."/>
            <person name="Overmann J."/>
            <person name="Jimenez D.J."/>
        </authorList>
    </citation>
    <scope>NUCLEOTIDE SEQUENCE</scope>
    <source>
        <strain evidence="2">MAG 26</strain>
    </source>
</reference>
<dbReference type="KEGG" id="acob:P0Y56_14320"/>
<dbReference type="CDD" id="cd10032">
    <property type="entry name" value="UDG-F6_HDG"/>
    <property type="match status" value="1"/>
</dbReference>
<accession>A0AAJ5X550</accession>
<sequence length="145" mass="15664">MLGTLPGEESLRLQRYYAHPRNLFWHLIGTAIGRDIASLDYEQRVAALREARIGLWDTIASAERKGSLDTAIKAIAHNPLAELVASLPELRAVAFNGAKAAGIGRKLLAGSKVELVALPSSSPAHAAMRLADKEAVWRELGKFLG</sequence>
<dbReference type="InterPro" id="IPR005122">
    <property type="entry name" value="Uracil-DNA_glycosylase-like"/>
</dbReference>
<keyword evidence="2" id="KW-0378">Hydrolase</keyword>
<protein>
    <submittedName>
        <fullName evidence="2">DNA-deoxyinosine glycosylase</fullName>
        <ecNumber evidence="2">3.2.2.15</ecNumber>
    </submittedName>
</protein>
<dbReference type="AlphaFoldDB" id="A0AAJ5X550"/>
<dbReference type="Gene3D" id="3.40.470.10">
    <property type="entry name" value="Uracil-DNA glycosylase-like domain"/>
    <property type="match status" value="1"/>
</dbReference>
<dbReference type="GO" id="GO:0033958">
    <property type="term" value="F:DNA-deoxyinosine glycosylase activity"/>
    <property type="evidence" value="ECO:0007669"/>
    <property type="project" value="UniProtKB-EC"/>
</dbReference>
<dbReference type="Pfam" id="PF03167">
    <property type="entry name" value="UDG"/>
    <property type="match status" value="1"/>
</dbReference>
<evidence type="ECO:0000313" key="2">
    <source>
        <dbReference type="EMBL" id="WEK46175.1"/>
    </source>
</evidence>
<dbReference type="SUPFAM" id="SSF52141">
    <property type="entry name" value="Uracil-DNA glycosylase-like"/>
    <property type="match status" value="1"/>
</dbReference>
<dbReference type="Proteomes" id="UP001218362">
    <property type="component" value="Chromosome"/>
</dbReference>
<name>A0AAJ5X550_9SPHN</name>